<dbReference type="Proteomes" id="UP000327013">
    <property type="component" value="Unassembled WGS sequence"/>
</dbReference>
<dbReference type="OrthoDB" id="5389734at2759"/>
<feature type="compositionally biased region" description="Low complexity" evidence="1">
    <location>
        <begin position="444"/>
        <end position="459"/>
    </location>
</feature>
<dbReference type="EMBL" id="VIBQ01000017">
    <property type="protein sequence ID" value="KAB8360631.1"/>
    <property type="molecule type" value="Genomic_DNA"/>
</dbReference>
<sequence>MVNLQPPPSDLDGHRRDSATSIAVRPLSDLSEQDFLVHVDGSSTVADDDAILGEYPRHPVRCMQGAFEESIMDSTDPHALKTRNTLDAAARRLQLLELDQFSDEYSSRWCQKPNARYHPLWKVIAQISFGVHLLHQNLAKSEQEVVNILQGHIREVDAFLEDVTADFDLAIKDIEERTRLLELPLQHGDTFDNMLLDKPFRVAIVEGNDIIERIINRTRKAMKGSLKDISKGCDATAELAKYLDRIGSEWTRGSEELLDIMAAMRGNAEGWYRAFRTVEATGALLSSRLGNLDATVTEVARRAGDASRKDLVIQQAQQQLEKREQRRQLRASRSTPHLASRGIASPALSTRTLTSPAISQRGLASPHMRSSRHVSVRTSQIDKPLPSVPSIRSLMNNAHERSVSQPIRPTQVAPVLPESALTEPSTPELEFEVPGGVSYFPLESGGTSMASSRKSSTSTKRPEQMPSRPPSRGYSDKEVLFLPGPAPEPSRLQPLRSPLKNILSADGPEDSLRSFVTASNVRSPLMKEIITEESPRAESPAGIKSPINVNVRDVDESTSSSKKDISSRGSSVSEERPSETLRDSTYTLAPKTPQTFEKPTSPQKRRASNFGLFPTLNGPPPGAHPLHSNRVSGRISVEIPVRTRRRNLSQETTALPPCPPRVEQPEHDQPLKLRKGVTGKPSLSSFRSLFAKKQAQRQIGNGGLGGHTAI</sequence>
<evidence type="ECO:0000313" key="3">
    <source>
        <dbReference type="Proteomes" id="UP000327013"/>
    </source>
</evidence>
<feature type="compositionally biased region" description="Polar residues" evidence="1">
    <location>
        <begin position="583"/>
        <end position="602"/>
    </location>
</feature>
<keyword evidence="3" id="KW-1185">Reference proteome</keyword>
<organism evidence="2 3">
    <name type="scientific">Carpinus fangiana</name>
    <dbReference type="NCBI Taxonomy" id="176857"/>
    <lineage>
        <taxon>Eukaryota</taxon>
        <taxon>Viridiplantae</taxon>
        <taxon>Streptophyta</taxon>
        <taxon>Embryophyta</taxon>
        <taxon>Tracheophyta</taxon>
        <taxon>Spermatophyta</taxon>
        <taxon>Magnoliopsida</taxon>
        <taxon>eudicotyledons</taxon>
        <taxon>Gunneridae</taxon>
        <taxon>Pentapetalae</taxon>
        <taxon>rosids</taxon>
        <taxon>fabids</taxon>
        <taxon>Fagales</taxon>
        <taxon>Betulaceae</taxon>
        <taxon>Carpinus</taxon>
    </lineage>
</organism>
<comment type="caution">
    <text evidence="2">The sequence shown here is derived from an EMBL/GenBank/DDBJ whole genome shotgun (WGS) entry which is preliminary data.</text>
</comment>
<name>A0A5N6KY58_9ROSI</name>
<feature type="region of interest" description="Disordered" evidence="1">
    <location>
        <begin position="316"/>
        <end position="391"/>
    </location>
</feature>
<gene>
    <name evidence="2" type="ORF">FH972_024369</name>
</gene>
<feature type="compositionally biased region" description="Polar residues" evidence="1">
    <location>
        <begin position="347"/>
        <end position="358"/>
    </location>
</feature>
<feature type="region of interest" description="Disordered" evidence="1">
    <location>
        <begin position="644"/>
        <end position="680"/>
    </location>
</feature>
<protein>
    <submittedName>
        <fullName evidence="2">Uncharacterized protein</fullName>
    </submittedName>
</protein>
<evidence type="ECO:0000313" key="2">
    <source>
        <dbReference type="EMBL" id="KAB8360631.1"/>
    </source>
</evidence>
<dbReference type="AlphaFoldDB" id="A0A5N6KY58"/>
<proteinExistence type="predicted"/>
<feature type="region of interest" description="Disordered" evidence="1">
    <location>
        <begin position="421"/>
        <end position="515"/>
    </location>
</feature>
<feature type="region of interest" description="Disordered" evidence="1">
    <location>
        <begin position="529"/>
        <end position="631"/>
    </location>
</feature>
<reference evidence="2 3" key="1">
    <citation type="submission" date="2019-06" db="EMBL/GenBank/DDBJ databases">
        <title>A chromosomal-level reference genome of Carpinus fangiana (Coryloideae, Betulaceae).</title>
        <authorList>
            <person name="Yang X."/>
            <person name="Wang Z."/>
            <person name="Zhang L."/>
            <person name="Hao G."/>
            <person name="Liu J."/>
            <person name="Yang Y."/>
        </authorList>
    </citation>
    <scope>NUCLEOTIDE SEQUENCE [LARGE SCALE GENOMIC DNA]</scope>
    <source>
        <strain evidence="2">Cfa_2016G</strain>
        <tissue evidence="2">Leaf</tissue>
    </source>
</reference>
<evidence type="ECO:0000256" key="1">
    <source>
        <dbReference type="SAM" id="MobiDB-lite"/>
    </source>
</evidence>
<accession>A0A5N6KY58</accession>
<feature type="compositionally biased region" description="Basic and acidic residues" evidence="1">
    <location>
        <begin position="573"/>
        <end position="582"/>
    </location>
</feature>